<accession>A0ABV6J5D2</accession>
<dbReference type="SMART" id="SM01134">
    <property type="entry name" value="DeoRC"/>
    <property type="match status" value="1"/>
</dbReference>
<evidence type="ECO:0000313" key="4">
    <source>
        <dbReference type="EMBL" id="MFC0390689.1"/>
    </source>
</evidence>
<dbReference type="SUPFAM" id="SSF46785">
    <property type="entry name" value="Winged helix' DNA-binding domain"/>
    <property type="match status" value="1"/>
</dbReference>
<dbReference type="Gene3D" id="1.10.10.10">
    <property type="entry name" value="Winged helix-like DNA-binding domain superfamily/Winged helix DNA-binding domain"/>
    <property type="match status" value="1"/>
</dbReference>
<protein>
    <submittedName>
        <fullName evidence="4">DeoR/GlpR family DNA-binding transcription regulator</fullName>
    </submittedName>
</protein>
<dbReference type="Proteomes" id="UP001589818">
    <property type="component" value="Unassembled WGS sequence"/>
</dbReference>
<proteinExistence type="predicted"/>
<dbReference type="InterPro" id="IPR050313">
    <property type="entry name" value="Carb_Metab_HTH_regulators"/>
</dbReference>
<evidence type="ECO:0000256" key="1">
    <source>
        <dbReference type="ARBA" id="ARBA00023015"/>
    </source>
</evidence>
<dbReference type="PANTHER" id="PTHR30363">
    <property type="entry name" value="HTH-TYPE TRANSCRIPTIONAL REGULATOR SRLR-RELATED"/>
    <property type="match status" value="1"/>
</dbReference>
<evidence type="ECO:0000259" key="3">
    <source>
        <dbReference type="PROSITE" id="PS51000"/>
    </source>
</evidence>
<dbReference type="Pfam" id="PF00455">
    <property type="entry name" value="DeoRC"/>
    <property type="match status" value="1"/>
</dbReference>
<comment type="caution">
    <text evidence="4">The sequence shown here is derived from an EMBL/GenBank/DDBJ whole genome shotgun (WGS) entry which is preliminary data.</text>
</comment>
<keyword evidence="1" id="KW-0805">Transcription regulation</keyword>
<keyword evidence="4" id="KW-0238">DNA-binding</keyword>
<dbReference type="Gene3D" id="3.40.50.1360">
    <property type="match status" value="1"/>
</dbReference>
<dbReference type="InterPro" id="IPR014036">
    <property type="entry name" value="DeoR-like_C"/>
</dbReference>
<evidence type="ECO:0000256" key="2">
    <source>
        <dbReference type="ARBA" id="ARBA00023163"/>
    </source>
</evidence>
<dbReference type="RefSeq" id="WP_204821021.1">
    <property type="nucleotide sequence ID" value="NZ_JANHOF010000009.1"/>
</dbReference>
<dbReference type="PRINTS" id="PR00037">
    <property type="entry name" value="HTHLACR"/>
</dbReference>
<sequence length="260" mass="29324">MSLVGEERKGIILEQLNSEGQVKTVDLVKRLNVSSETIRRYLEELEAESRLKRVYGGAVKINIGGEEPSYLKREVLYAEEKRNIGKAAAALVEDNDVIFIDDGTTPLQLIYFLMNKSNLTVLTMSMPALHLLMEYKNKDLFSGDIYLIGGKVNTTHSRVTGSIAEKMAALFHADKAFISIDGITHKGITVFDPERGQLVSRMMDNSNQRILMTDSSKIGLTQLYSMTEWRDIDIVICDVDMPKDWKKTLSEQEVSWIVAK</sequence>
<dbReference type="Pfam" id="PF08220">
    <property type="entry name" value="HTH_DeoR"/>
    <property type="match status" value="1"/>
</dbReference>
<name>A0ABV6J5D2_9BACL</name>
<dbReference type="SMART" id="SM00420">
    <property type="entry name" value="HTH_DEOR"/>
    <property type="match status" value="1"/>
</dbReference>
<keyword evidence="5" id="KW-1185">Reference proteome</keyword>
<reference evidence="4 5" key="1">
    <citation type="submission" date="2024-09" db="EMBL/GenBank/DDBJ databases">
        <authorList>
            <person name="Sun Q."/>
            <person name="Mori K."/>
        </authorList>
    </citation>
    <scope>NUCLEOTIDE SEQUENCE [LARGE SCALE GENOMIC DNA]</scope>
    <source>
        <strain evidence="4 5">CCM 4839</strain>
    </source>
</reference>
<dbReference type="InterPro" id="IPR037171">
    <property type="entry name" value="NagB/RpiA_transferase-like"/>
</dbReference>
<dbReference type="InterPro" id="IPR036388">
    <property type="entry name" value="WH-like_DNA-bd_sf"/>
</dbReference>
<evidence type="ECO:0000313" key="5">
    <source>
        <dbReference type="Proteomes" id="UP001589818"/>
    </source>
</evidence>
<dbReference type="InterPro" id="IPR001034">
    <property type="entry name" value="DeoR_HTH"/>
</dbReference>
<organism evidence="4 5">
    <name type="scientific">Paenibacillus mendelii</name>
    <dbReference type="NCBI Taxonomy" id="206163"/>
    <lineage>
        <taxon>Bacteria</taxon>
        <taxon>Bacillati</taxon>
        <taxon>Bacillota</taxon>
        <taxon>Bacilli</taxon>
        <taxon>Bacillales</taxon>
        <taxon>Paenibacillaceae</taxon>
        <taxon>Paenibacillus</taxon>
    </lineage>
</organism>
<dbReference type="PROSITE" id="PS51000">
    <property type="entry name" value="HTH_DEOR_2"/>
    <property type="match status" value="1"/>
</dbReference>
<keyword evidence="2" id="KW-0804">Transcription</keyword>
<dbReference type="InterPro" id="IPR036390">
    <property type="entry name" value="WH_DNA-bd_sf"/>
</dbReference>
<dbReference type="GO" id="GO:0003677">
    <property type="term" value="F:DNA binding"/>
    <property type="evidence" value="ECO:0007669"/>
    <property type="project" value="UniProtKB-KW"/>
</dbReference>
<gene>
    <name evidence="4" type="ORF">ACFFJ8_04785</name>
</gene>
<dbReference type="PANTHER" id="PTHR30363:SF44">
    <property type="entry name" value="AGA OPERON TRANSCRIPTIONAL REPRESSOR-RELATED"/>
    <property type="match status" value="1"/>
</dbReference>
<dbReference type="SUPFAM" id="SSF100950">
    <property type="entry name" value="NagB/RpiA/CoA transferase-like"/>
    <property type="match status" value="1"/>
</dbReference>
<feature type="domain" description="HTH deoR-type" evidence="3">
    <location>
        <begin position="5"/>
        <end position="60"/>
    </location>
</feature>
<dbReference type="EMBL" id="JBHLVF010000009">
    <property type="protein sequence ID" value="MFC0390689.1"/>
    <property type="molecule type" value="Genomic_DNA"/>
</dbReference>